<name>A0A8J4D184_9CHLO</name>
<sequence>MATSESADITVVMDIVGVDPRPNPPTTMPLANPQPPDHIGSALVANPRRRHADNADNAMREAATTSPYPLKRRKLPDPPSPGEWHDMSVNGAKKAALPVAVYHDYVLDDLFHRLYLSGRKDMDEEVSSWIIVHVGPPQLRIDLTKDVAALPNCTIPSMEWLRTWLRNYSSATDSPLILNAIRRLKAQKVCKSVDEVQQFIAELRHELPASTPEALLVYAAIDVLPSHIARNIMFNRDTGGVGREWDKWASFWLVLRSRAGEFKSVTPQEASADVASSSNGGPPSGLGNRDASFQQPAKRQKHYMPIDSRRGRKP</sequence>
<feature type="region of interest" description="Disordered" evidence="1">
    <location>
        <begin position="60"/>
        <end position="82"/>
    </location>
</feature>
<evidence type="ECO:0000256" key="1">
    <source>
        <dbReference type="SAM" id="MobiDB-lite"/>
    </source>
</evidence>
<organism evidence="2 3">
    <name type="scientific">Volvox reticuliferus</name>
    <dbReference type="NCBI Taxonomy" id="1737510"/>
    <lineage>
        <taxon>Eukaryota</taxon>
        <taxon>Viridiplantae</taxon>
        <taxon>Chlorophyta</taxon>
        <taxon>core chlorophytes</taxon>
        <taxon>Chlorophyceae</taxon>
        <taxon>CS clade</taxon>
        <taxon>Chlamydomonadales</taxon>
        <taxon>Volvocaceae</taxon>
        <taxon>Volvox</taxon>
    </lineage>
</organism>
<evidence type="ECO:0000313" key="2">
    <source>
        <dbReference type="EMBL" id="GIL91695.1"/>
    </source>
</evidence>
<dbReference type="Proteomes" id="UP000747110">
    <property type="component" value="Unassembled WGS sequence"/>
</dbReference>
<keyword evidence="3" id="KW-1185">Reference proteome</keyword>
<feature type="compositionally biased region" description="Pro residues" evidence="1">
    <location>
        <begin position="21"/>
        <end position="36"/>
    </location>
</feature>
<reference evidence="2" key="1">
    <citation type="journal article" date="2021" name="Proc. Natl. Acad. Sci. U.S.A.">
        <title>Three genomes in the algal genus Volvox reveal the fate of a haploid sex-determining region after a transition to homothallism.</title>
        <authorList>
            <person name="Yamamoto K."/>
            <person name="Hamaji T."/>
            <person name="Kawai-Toyooka H."/>
            <person name="Matsuzaki R."/>
            <person name="Takahashi F."/>
            <person name="Nishimura Y."/>
            <person name="Kawachi M."/>
            <person name="Noguchi H."/>
            <person name="Minakuchi Y."/>
            <person name="Umen J.G."/>
            <person name="Toyoda A."/>
            <person name="Nozaki H."/>
        </authorList>
    </citation>
    <scope>NUCLEOTIDE SEQUENCE</scope>
    <source>
        <strain evidence="2">NIES-3786</strain>
    </source>
</reference>
<comment type="caution">
    <text evidence="2">The sequence shown here is derived from an EMBL/GenBank/DDBJ whole genome shotgun (WGS) entry which is preliminary data.</text>
</comment>
<feature type="region of interest" description="Disordered" evidence="1">
    <location>
        <begin position="18"/>
        <end position="42"/>
    </location>
</feature>
<accession>A0A8J4D184</accession>
<evidence type="ECO:0000313" key="3">
    <source>
        <dbReference type="Proteomes" id="UP000747110"/>
    </source>
</evidence>
<feature type="compositionally biased region" description="Low complexity" evidence="1">
    <location>
        <begin position="276"/>
        <end position="288"/>
    </location>
</feature>
<dbReference type="AlphaFoldDB" id="A0A8J4D184"/>
<proteinExistence type="predicted"/>
<feature type="region of interest" description="Disordered" evidence="1">
    <location>
        <begin position="266"/>
        <end position="314"/>
    </location>
</feature>
<gene>
    <name evidence="2" type="ORF">Vretifemale_19287</name>
</gene>
<dbReference type="EMBL" id="BNCP01000068">
    <property type="protein sequence ID" value="GIL91695.1"/>
    <property type="molecule type" value="Genomic_DNA"/>
</dbReference>
<protein>
    <submittedName>
        <fullName evidence="2">Uncharacterized protein</fullName>
    </submittedName>
</protein>